<sequence length="516" mass="54824">MLTPVRSASNASLSSQGQTAAVSGDVLVHASSAVAPVHQIQSADLNSSVAGKLNILLLAMRARMVDALLDVLNATSEAVSIPREEDETDLAFASRLAAAIQKLPPAKIEQVERQLAMQGHAVPLRLLAEALRNPAGPEAARIATYLETIRYKDRDLTTRAVVRSYGQNDASPLRQEQRGEISIHRDNLAGIANAPVTTKQEPEAPRPQTALVAAAYLDADSEPVQPIEHSADEPITKPAVEAAVEEALPEIGEVSEESVTSGEKVESAKEAAQAGMHGAVSKGDPIIPKSWAAIPASLSDDTTKLIVTIIQDQEAEALLDNADPDPAVEIDIVLDEAILTDPPEELTALPDRAPSLLEGTARQSPLVAEQPASEAVAATAKKHPAPEISPPLIVQQAIDETYAPVLMKIVEGVPYAMQPYDFSKDEADDSGAREMHRQDHNGGESSEEEDAEKQGEPPNEEPTGVVIDDEAAAALAARESAIKAGTPPHRPAPPLPMAAANADDAYMLYRRKVDWE</sequence>
<evidence type="ECO:0000313" key="3">
    <source>
        <dbReference type="Proteomes" id="UP000254939"/>
    </source>
</evidence>
<protein>
    <submittedName>
        <fullName evidence="2">Uncharacterized protein</fullName>
    </submittedName>
</protein>
<comment type="caution">
    <text evidence="2">The sequence shown here is derived from an EMBL/GenBank/DDBJ whole genome shotgun (WGS) entry which is preliminary data.</text>
</comment>
<dbReference type="EMBL" id="NAAC01000001">
    <property type="protein sequence ID" value="RDJ16956.1"/>
    <property type="molecule type" value="Genomic_DNA"/>
</dbReference>
<dbReference type="Proteomes" id="UP000254939">
    <property type="component" value="Unassembled WGS sequence"/>
</dbReference>
<feature type="compositionally biased region" description="Low complexity" evidence="1">
    <location>
        <begin position="472"/>
        <end position="487"/>
    </location>
</feature>
<organism evidence="2 3">
    <name type="scientific">Rhizobium grahamii</name>
    <dbReference type="NCBI Taxonomy" id="1120045"/>
    <lineage>
        <taxon>Bacteria</taxon>
        <taxon>Pseudomonadati</taxon>
        <taxon>Pseudomonadota</taxon>
        <taxon>Alphaproteobacteria</taxon>
        <taxon>Hyphomicrobiales</taxon>
        <taxon>Rhizobiaceae</taxon>
        <taxon>Rhizobium/Agrobacterium group</taxon>
        <taxon>Rhizobium</taxon>
    </lineage>
</organism>
<feature type="region of interest" description="Disordered" evidence="1">
    <location>
        <begin position="363"/>
        <end position="383"/>
    </location>
</feature>
<accession>A0A370KX02</accession>
<gene>
    <name evidence="2" type="ORF">B5K06_00810</name>
</gene>
<feature type="region of interest" description="Disordered" evidence="1">
    <location>
        <begin position="421"/>
        <end position="501"/>
    </location>
</feature>
<dbReference type="RefSeq" id="WP_114710596.1">
    <property type="nucleotide sequence ID" value="NZ_KZ857258.1"/>
</dbReference>
<proteinExistence type="predicted"/>
<feature type="compositionally biased region" description="Basic and acidic residues" evidence="1">
    <location>
        <begin position="422"/>
        <end position="442"/>
    </location>
</feature>
<name>A0A370KX02_9HYPH</name>
<dbReference type="AlphaFoldDB" id="A0A370KX02"/>
<reference evidence="2 3" key="1">
    <citation type="submission" date="2017-03" db="EMBL/GenBank/DDBJ databases">
        <title>Genome analysis of Rhizobial strains effectives or ineffectives for nitrogen fixation isolated from bean seeds.</title>
        <authorList>
            <person name="Peralta H."/>
            <person name="Aguilar-Vera A."/>
            <person name="Mora Y."/>
            <person name="Vargas-Lagunas C."/>
            <person name="Girard L."/>
            <person name="Mora J."/>
        </authorList>
    </citation>
    <scope>NUCLEOTIDE SEQUENCE [LARGE SCALE GENOMIC DNA]</scope>
    <source>
        <strain evidence="2 3">CCGM3</strain>
    </source>
</reference>
<evidence type="ECO:0000256" key="1">
    <source>
        <dbReference type="SAM" id="MobiDB-lite"/>
    </source>
</evidence>
<evidence type="ECO:0000313" key="2">
    <source>
        <dbReference type="EMBL" id="RDJ16956.1"/>
    </source>
</evidence>
<dbReference type="OrthoDB" id="8404831at2"/>